<dbReference type="InterPro" id="IPR006059">
    <property type="entry name" value="SBP"/>
</dbReference>
<dbReference type="EMBL" id="SMJZ01000027">
    <property type="protein sequence ID" value="TDC08479.1"/>
    <property type="molecule type" value="Genomic_DNA"/>
</dbReference>
<dbReference type="PANTHER" id="PTHR43649">
    <property type="entry name" value="ARABINOSE-BINDING PROTEIN-RELATED"/>
    <property type="match status" value="1"/>
</dbReference>
<dbReference type="Proteomes" id="UP000295157">
    <property type="component" value="Unassembled WGS sequence"/>
</dbReference>
<dbReference type="Gene3D" id="3.40.190.10">
    <property type="entry name" value="Periplasmic binding protein-like II"/>
    <property type="match status" value="1"/>
</dbReference>
<keyword evidence="1" id="KW-0732">Signal</keyword>
<keyword evidence="3" id="KW-1185">Reference proteome</keyword>
<dbReference type="SUPFAM" id="SSF53850">
    <property type="entry name" value="Periplasmic binding protein-like II"/>
    <property type="match status" value="1"/>
</dbReference>
<name>A0A4R4NHH0_9ACTN</name>
<gene>
    <name evidence="2" type="ORF">E1267_10130</name>
</gene>
<reference evidence="2 3" key="1">
    <citation type="submission" date="2019-02" db="EMBL/GenBank/DDBJ databases">
        <title>Draft genome sequences of novel Actinobacteria.</title>
        <authorList>
            <person name="Sahin N."/>
            <person name="Ay H."/>
            <person name="Saygin H."/>
        </authorList>
    </citation>
    <scope>NUCLEOTIDE SEQUENCE [LARGE SCALE GENOMIC DNA]</scope>
    <source>
        <strain evidence="2 3">KC201</strain>
    </source>
</reference>
<protein>
    <submittedName>
        <fullName evidence="2">Carbohydrate ABC transporter substrate-binding protein</fullName>
    </submittedName>
</protein>
<comment type="caution">
    <text evidence="2">The sequence shown here is derived from an EMBL/GenBank/DDBJ whole genome shotgun (WGS) entry which is preliminary data.</text>
</comment>
<dbReference type="OrthoDB" id="3928382at2"/>
<evidence type="ECO:0000256" key="1">
    <source>
        <dbReference type="SAM" id="SignalP"/>
    </source>
</evidence>
<feature type="chain" id="PRO_5039540445" evidence="1">
    <location>
        <begin position="23"/>
        <end position="482"/>
    </location>
</feature>
<dbReference type="RefSeq" id="WP_132332114.1">
    <property type="nucleotide sequence ID" value="NZ_SMJZ01000027.1"/>
</dbReference>
<evidence type="ECO:0000313" key="3">
    <source>
        <dbReference type="Proteomes" id="UP000295157"/>
    </source>
</evidence>
<evidence type="ECO:0000313" key="2">
    <source>
        <dbReference type="EMBL" id="TDC08479.1"/>
    </source>
</evidence>
<dbReference type="AlphaFoldDB" id="A0A4R4NHH0"/>
<feature type="signal peptide" evidence="1">
    <location>
        <begin position="1"/>
        <end position="22"/>
    </location>
</feature>
<accession>A0A4R4NHH0</accession>
<dbReference type="InterPro" id="IPR050490">
    <property type="entry name" value="Bact_solute-bd_prot1"/>
</dbReference>
<organism evidence="2 3">
    <name type="scientific">Nonomuraea longispora</name>
    <dbReference type="NCBI Taxonomy" id="1848320"/>
    <lineage>
        <taxon>Bacteria</taxon>
        <taxon>Bacillati</taxon>
        <taxon>Actinomycetota</taxon>
        <taxon>Actinomycetes</taxon>
        <taxon>Streptosporangiales</taxon>
        <taxon>Streptosporangiaceae</taxon>
        <taxon>Nonomuraea</taxon>
    </lineage>
</organism>
<sequence>MKKSRGFALLALALAVTTAVPAAASATSSPPAACKDVPNQYDVPFSVCDDELFIFAANYKPFESTVTEDTREGTRVFDEVIGNKLRAAFPDVKIKYATWDLPVRYDELKNAGVVPDIIIEDPKNRIDRDLEPMGWVGDLTPDLEQAGIDLNTLNTSAVELTRSRSDGGIYGVPLFIDEHVLLYNKKIFDKFKVKHPKPGMTYDDAYKKAKRLTADDGLDHYKGYMQHPDQYLDFNQAGLYPFQPTTSEEPAPEDVKVDISSDAWKTYVDNLYRFLEIPRNDFTTVTDFFKGDMSQPGHLAMAVDTLSRLNMYAGSELFIEDGDEDSFAEHAKSVDIGVSAVPVLKKGSTTTYQPNTRAAFIPPSSPKKDQALQIVKWLVSEEGQTELSSHGLKAVLQTDEVVRSFGTAIPELAGIDTSAVYWGENATISNYENTEYWDLPLWSVYRQHILRDGGTPEQALTLSQQQDIPNYIKAQAEAGKDW</sequence>
<proteinExistence type="predicted"/>
<dbReference type="Pfam" id="PF01547">
    <property type="entry name" value="SBP_bac_1"/>
    <property type="match status" value="1"/>
</dbReference>